<feature type="non-terminal residue" evidence="1">
    <location>
        <position position="76"/>
    </location>
</feature>
<dbReference type="AlphaFoldDB" id="A0A8E2E0G2"/>
<gene>
    <name evidence="1" type="ORF">K432DRAFT_266870</name>
</gene>
<protein>
    <submittedName>
        <fullName evidence="1">Uncharacterized protein</fullName>
    </submittedName>
</protein>
<proteinExistence type="predicted"/>
<dbReference type="Proteomes" id="UP000250266">
    <property type="component" value="Unassembled WGS sequence"/>
</dbReference>
<name>A0A8E2E0G2_9PEZI</name>
<evidence type="ECO:0000313" key="2">
    <source>
        <dbReference type="Proteomes" id="UP000250266"/>
    </source>
</evidence>
<accession>A0A8E2E0G2</accession>
<feature type="non-terminal residue" evidence="1">
    <location>
        <position position="1"/>
    </location>
</feature>
<evidence type="ECO:0000313" key="1">
    <source>
        <dbReference type="EMBL" id="OCK75024.1"/>
    </source>
</evidence>
<dbReference type="EMBL" id="KV745375">
    <property type="protein sequence ID" value="OCK75024.1"/>
    <property type="molecule type" value="Genomic_DNA"/>
</dbReference>
<keyword evidence="2" id="KW-1185">Reference proteome</keyword>
<reference evidence="1 2" key="1">
    <citation type="journal article" date="2016" name="Nat. Commun.">
        <title>Ectomycorrhizal ecology is imprinted in the genome of the dominant symbiotic fungus Cenococcum geophilum.</title>
        <authorList>
            <consortium name="DOE Joint Genome Institute"/>
            <person name="Peter M."/>
            <person name="Kohler A."/>
            <person name="Ohm R.A."/>
            <person name="Kuo A."/>
            <person name="Krutzmann J."/>
            <person name="Morin E."/>
            <person name="Arend M."/>
            <person name="Barry K.W."/>
            <person name="Binder M."/>
            <person name="Choi C."/>
            <person name="Clum A."/>
            <person name="Copeland A."/>
            <person name="Grisel N."/>
            <person name="Haridas S."/>
            <person name="Kipfer T."/>
            <person name="LaButti K."/>
            <person name="Lindquist E."/>
            <person name="Lipzen A."/>
            <person name="Maire R."/>
            <person name="Meier B."/>
            <person name="Mihaltcheva S."/>
            <person name="Molinier V."/>
            <person name="Murat C."/>
            <person name="Poggeler S."/>
            <person name="Quandt C.A."/>
            <person name="Sperisen C."/>
            <person name="Tritt A."/>
            <person name="Tisserant E."/>
            <person name="Crous P.W."/>
            <person name="Henrissat B."/>
            <person name="Nehls U."/>
            <person name="Egli S."/>
            <person name="Spatafora J.W."/>
            <person name="Grigoriev I.V."/>
            <person name="Martin F.M."/>
        </authorList>
    </citation>
    <scope>NUCLEOTIDE SEQUENCE [LARGE SCALE GENOMIC DNA]</scope>
    <source>
        <strain evidence="1 2">CBS 459.81</strain>
    </source>
</reference>
<sequence>PWLHKPAEAKYPGTVDEKLSSEVRTYAWMQHQCPVFRIPHLYGFGFSDHRHVSHLYRLITSVLTMPMTAEGDSLVH</sequence>
<organism evidence="1 2">
    <name type="scientific">Lepidopterella palustris CBS 459.81</name>
    <dbReference type="NCBI Taxonomy" id="1314670"/>
    <lineage>
        <taxon>Eukaryota</taxon>
        <taxon>Fungi</taxon>
        <taxon>Dikarya</taxon>
        <taxon>Ascomycota</taxon>
        <taxon>Pezizomycotina</taxon>
        <taxon>Dothideomycetes</taxon>
        <taxon>Pleosporomycetidae</taxon>
        <taxon>Mytilinidiales</taxon>
        <taxon>Argynnaceae</taxon>
        <taxon>Lepidopterella</taxon>
    </lineage>
</organism>
<dbReference type="OrthoDB" id="3645574at2759"/>